<proteinExistence type="predicted"/>
<evidence type="ECO:0000313" key="2">
    <source>
        <dbReference type="EMBL" id="KAK3174020.1"/>
    </source>
</evidence>
<dbReference type="Proteomes" id="UP001276659">
    <property type="component" value="Unassembled WGS sequence"/>
</dbReference>
<evidence type="ECO:0000313" key="3">
    <source>
        <dbReference type="Proteomes" id="UP001276659"/>
    </source>
</evidence>
<comment type="caution">
    <text evidence="2">The sequence shown here is derived from an EMBL/GenBank/DDBJ whole genome shotgun (WGS) entry which is preliminary data.</text>
</comment>
<keyword evidence="3" id="KW-1185">Reference proteome</keyword>
<sequence length="263" mass="30654">MSSAIINSQDYLANMMFLTQKGGAGRSTYSEFAELSRQSPITPPPDHTANIARARELDERSRKALLDAGCPPCCPPDLDFPLRNIPEKYEVISYWQSLPETGLVVLTAQLSDWTNSCDFQKRNRRYYIPRGTFPKFVDRVRDRRRRHGLEGDVYLLPDPEQQSRLQNWIEFQNYHLDLHEDEERKIKDETDELDTTRKRIGNLGETISILEGSVKYGKKKLEEHRKMLYWIEQQRKEMVAEQAASIHTTEDYDRSTNMPTPLS</sequence>
<accession>A0AAD9Z9S2</accession>
<reference evidence="2" key="1">
    <citation type="submission" date="2022-11" db="EMBL/GenBank/DDBJ databases">
        <title>Chromosomal genome sequence assembly and mating type (MAT) locus characterization of the leprose asexual lichenized fungus Lepraria neglecta (Nyl.) Erichsen.</title>
        <authorList>
            <person name="Allen J.L."/>
            <person name="Pfeffer B."/>
        </authorList>
    </citation>
    <scope>NUCLEOTIDE SEQUENCE</scope>
    <source>
        <strain evidence="2">Allen 5258</strain>
    </source>
</reference>
<protein>
    <submittedName>
        <fullName evidence="2">Uncharacterized protein</fullName>
    </submittedName>
</protein>
<evidence type="ECO:0000256" key="1">
    <source>
        <dbReference type="SAM" id="MobiDB-lite"/>
    </source>
</evidence>
<feature type="region of interest" description="Disordered" evidence="1">
    <location>
        <begin position="241"/>
        <end position="263"/>
    </location>
</feature>
<gene>
    <name evidence="2" type="ORF">OEA41_001264</name>
</gene>
<dbReference type="EMBL" id="JASNWA010000006">
    <property type="protein sequence ID" value="KAK3174020.1"/>
    <property type="molecule type" value="Genomic_DNA"/>
</dbReference>
<dbReference type="AlphaFoldDB" id="A0AAD9Z9S2"/>
<organism evidence="2 3">
    <name type="scientific">Lepraria neglecta</name>
    <dbReference type="NCBI Taxonomy" id="209136"/>
    <lineage>
        <taxon>Eukaryota</taxon>
        <taxon>Fungi</taxon>
        <taxon>Dikarya</taxon>
        <taxon>Ascomycota</taxon>
        <taxon>Pezizomycotina</taxon>
        <taxon>Lecanoromycetes</taxon>
        <taxon>OSLEUM clade</taxon>
        <taxon>Lecanoromycetidae</taxon>
        <taxon>Lecanorales</taxon>
        <taxon>Lecanorineae</taxon>
        <taxon>Stereocaulaceae</taxon>
        <taxon>Lepraria</taxon>
    </lineage>
</organism>
<name>A0AAD9Z9S2_9LECA</name>